<feature type="non-terminal residue" evidence="1">
    <location>
        <position position="1"/>
    </location>
</feature>
<comment type="caution">
    <text evidence="1">The sequence shown here is derived from an EMBL/GenBank/DDBJ whole genome shotgun (WGS) entry which is preliminary data.</text>
</comment>
<dbReference type="AlphaFoldDB" id="A0A836MDA3"/>
<evidence type="ECO:0000313" key="2">
    <source>
        <dbReference type="Proteomes" id="UP000027036"/>
    </source>
</evidence>
<dbReference type="EMBL" id="JDSO01000079">
    <property type="protein sequence ID" value="KDB47360.1"/>
    <property type="molecule type" value="Genomic_DNA"/>
</dbReference>
<dbReference type="Proteomes" id="UP000027036">
    <property type="component" value="Unassembled WGS sequence"/>
</dbReference>
<name>A0A836MDA3_GLAPU</name>
<reference evidence="1 2" key="1">
    <citation type="submission" date="2014-02" db="EMBL/GenBank/DDBJ databases">
        <title>Comparative genomics of Haemophilus parasuis isolated from pig lungs.</title>
        <authorList>
            <person name="Kittichotirat W."/>
            <person name="Bumgarner R.E."/>
            <person name="Lawrence P."/>
        </authorList>
    </citation>
    <scope>NUCLEOTIDE SEQUENCE [LARGE SCALE GENOMIC DNA]</scope>
    <source>
        <strain evidence="1 2">HPS10</strain>
    </source>
</reference>
<accession>A0A836MDA3</accession>
<evidence type="ECO:0000313" key="1">
    <source>
        <dbReference type="EMBL" id="KDB47360.1"/>
    </source>
</evidence>
<organism evidence="1 2">
    <name type="scientific">Glaesserella parasuis HPS10</name>
    <dbReference type="NCBI Taxonomy" id="1450514"/>
    <lineage>
        <taxon>Bacteria</taxon>
        <taxon>Pseudomonadati</taxon>
        <taxon>Pseudomonadota</taxon>
        <taxon>Gammaproteobacteria</taxon>
        <taxon>Pasteurellales</taxon>
        <taxon>Pasteurellaceae</taxon>
        <taxon>Glaesserella</taxon>
    </lineage>
</organism>
<gene>
    <name evidence="1" type="ORF">HPS10_06650</name>
</gene>
<sequence length="209" mass="24534">EQYSLDNNEIGIIISDDKGWGEFAKESKNLYYSESIDEFTKLFVARNDEIADIIRSKIYAVIQDEDSFLFSEVKEQLNIVQWIPDIFSENLYSCESDVLSYECKKLTVSEDIDVWKSERESATWVVKLDISFDLNLEIEVEHYIKDPVDKDLVSMGIETINIEVHPEFQFHIICSNINIESDCNIWDMEVKLLNEIYYLEPIGVYYSFE</sequence>
<protein>
    <submittedName>
        <fullName evidence="1">Uncharacterized protein</fullName>
    </submittedName>
</protein>
<proteinExistence type="predicted"/>